<organism evidence="1 2">
    <name type="scientific">Collinsella intestinalis DSM 13280</name>
    <dbReference type="NCBI Taxonomy" id="521003"/>
    <lineage>
        <taxon>Bacteria</taxon>
        <taxon>Bacillati</taxon>
        <taxon>Actinomycetota</taxon>
        <taxon>Coriobacteriia</taxon>
        <taxon>Coriobacteriales</taxon>
        <taxon>Coriobacteriaceae</taxon>
        <taxon>Collinsella</taxon>
    </lineage>
</organism>
<evidence type="ECO:0000313" key="1">
    <source>
        <dbReference type="EMBL" id="EEP44896.1"/>
    </source>
</evidence>
<dbReference type="Proteomes" id="UP000003295">
    <property type="component" value="Unassembled WGS sequence"/>
</dbReference>
<proteinExistence type="predicted"/>
<evidence type="ECO:0000313" key="2">
    <source>
        <dbReference type="Proteomes" id="UP000003295"/>
    </source>
</evidence>
<comment type="caution">
    <text evidence="1">The sequence shown here is derived from an EMBL/GenBank/DDBJ whole genome shotgun (WGS) entry which is preliminary data.</text>
</comment>
<name>C4F8M4_9ACTN</name>
<protein>
    <submittedName>
        <fullName evidence="1">Uncharacterized protein</fullName>
    </submittedName>
</protein>
<reference evidence="1 2" key="1">
    <citation type="submission" date="2009-04" db="EMBL/GenBank/DDBJ databases">
        <authorList>
            <person name="Weinstock G."/>
            <person name="Sodergren E."/>
            <person name="Clifton S."/>
            <person name="Fulton L."/>
            <person name="Fulton B."/>
            <person name="Courtney L."/>
            <person name="Fronick C."/>
            <person name="Harrison M."/>
            <person name="Strong C."/>
            <person name="Farmer C."/>
            <person name="Delahaunty K."/>
            <person name="Markovic C."/>
            <person name="Hall O."/>
            <person name="Minx P."/>
            <person name="Tomlinson C."/>
            <person name="Mitreva M."/>
            <person name="Nelson J."/>
            <person name="Hou S."/>
            <person name="Wollam A."/>
            <person name="Pepin K.H."/>
            <person name="Johnson M."/>
            <person name="Bhonagiri V."/>
            <person name="Nash W.E."/>
            <person name="Warren W."/>
            <person name="Chinwalla A."/>
            <person name="Mardis E.R."/>
            <person name="Wilson R.K."/>
        </authorList>
    </citation>
    <scope>NUCLEOTIDE SEQUENCE [LARGE SCALE GENOMIC DNA]</scope>
    <source>
        <strain evidence="1 2">DSM 13280</strain>
    </source>
</reference>
<dbReference type="EMBL" id="ABXH02000005">
    <property type="protein sequence ID" value="EEP44896.1"/>
    <property type="molecule type" value="Genomic_DNA"/>
</dbReference>
<gene>
    <name evidence="1" type="ORF">COLINT_02395</name>
</gene>
<dbReference type="AlphaFoldDB" id="C4F8M4"/>
<sequence length="53" mass="6304">MHDNENDGRCRRAIQSHMRRGGYTHTEIIVSIRLHVNESTPKVRWPHECGHRE</sequence>
<dbReference type="HOGENOM" id="CLU_3060472_0_0_11"/>
<accession>C4F8M4</accession>